<name>A0A5J4PPT7_9EUKA</name>
<dbReference type="AlphaFoldDB" id="A0A5J4PPT7"/>
<sequence length="70" mass="7688">FDNLACYIPSGTVIDETGGYQDFDEDEDDTNYDQLKIIDPSAQAFICYSVGLSSIKVDIILGAVLYTRGD</sequence>
<feature type="non-terminal residue" evidence="1">
    <location>
        <position position="1"/>
    </location>
</feature>
<evidence type="ECO:0000313" key="1">
    <source>
        <dbReference type="EMBL" id="KAA6311626.1"/>
    </source>
</evidence>
<dbReference type="EMBL" id="SNRW01049151">
    <property type="protein sequence ID" value="KAA6311626.1"/>
    <property type="molecule type" value="Genomic_DNA"/>
</dbReference>
<gene>
    <name evidence="1" type="ORF">EZS28_056088</name>
</gene>
<proteinExistence type="predicted"/>
<organism evidence="1 2">
    <name type="scientific">Streblomastix strix</name>
    <dbReference type="NCBI Taxonomy" id="222440"/>
    <lineage>
        <taxon>Eukaryota</taxon>
        <taxon>Metamonada</taxon>
        <taxon>Preaxostyla</taxon>
        <taxon>Oxymonadida</taxon>
        <taxon>Streblomastigidae</taxon>
        <taxon>Streblomastix</taxon>
    </lineage>
</organism>
<reference evidence="1 2" key="1">
    <citation type="submission" date="2019-03" db="EMBL/GenBank/DDBJ databases">
        <title>Single cell metagenomics reveals metabolic interactions within the superorganism composed of flagellate Streblomastix strix and complex community of Bacteroidetes bacteria on its surface.</title>
        <authorList>
            <person name="Treitli S.C."/>
            <person name="Kolisko M."/>
            <person name="Husnik F."/>
            <person name="Keeling P."/>
            <person name="Hampl V."/>
        </authorList>
    </citation>
    <scope>NUCLEOTIDE SEQUENCE [LARGE SCALE GENOMIC DNA]</scope>
    <source>
        <strain evidence="1">ST1C</strain>
    </source>
</reference>
<evidence type="ECO:0000313" key="2">
    <source>
        <dbReference type="Proteomes" id="UP000324800"/>
    </source>
</evidence>
<accession>A0A5J4PPT7</accession>
<protein>
    <submittedName>
        <fullName evidence="1">Uncharacterized protein</fullName>
    </submittedName>
</protein>
<dbReference type="Proteomes" id="UP000324800">
    <property type="component" value="Unassembled WGS sequence"/>
</dbReference>
<comment type="caution">
    <text evidence="1">The sequence shown here is derived from an EMBL/GenBank/DDBJ whole genome shotgun (WGS) entry which is preliminary data.</text>
</comment>